<keyword evidence="10" id="KW-0158">Chromosome</keyword>
<dbReference type="Gene3D" id="3.30.50.10">
    <property type="entry name" value="Erythroid Transcription Factor GATA-1, subunit A"/>
    <property type="match status" value="1"/>
</dbReference>
<evidence type="ECO:0000256" key="4">
    <source>
        <dbReference type="ARBA" id="ARBA00023015"/>
    </source>
</evidence>
<dbReference type="Pfam" id="PF00538">
    <property type="entry name" value="Linker_histone"/>
    <property type="match status" value="1"/>
</dbReference>
<accession>A0A8T2ZIZ2</accession>
<sequence length="384" mass="42982">MIKDLRTKGPESEDMDNTHPSKCNEIKRRCTDCQTTRTPCWRGGPAGPRTLCNACGIRQRKKRRALLGFDKGGPERSREKMAKGSNSSKLGVSLNLGLMGFKRDGMFQEDWKRKLGEEEQAAILLMALSCGSIRVVVAVKSKFLCRLPNYNMSANAQMIRNKDFLLAREEITVYFGLDPRSHDPIFILDMAKPTASVPKKNTTTSKPPSALPPYFEMITEAITTLKDRKGSSQPAIARFIEEKYKKSSLPSSFKKVLSVQLKKFVKSERLVKCKNSYKISSTEKLELDIKGTQKHKGASKRALTTPEKKAAKKISEKGVQTKRLSQVKTPEVLKKGKKEVKAGKMKRLSQVKTPDGFKKLKNSTPMKRNNLKAGSSSSSRAHKK</sequence>
<dbReference type="InterPro" id="IPR036390">
    <property type="entry name" value="WH_DNA-bd_sf"/>
</dbReference>
<dbReference type="GO" id="GO:0005634">
    <property type="term" value="C:nucleus"/>
    <property type="evidence" value="ECO:0007669"/>
    <property type="project" value="UniProtKB-SubCell"/>
</dbReference>
<dbReference type="GO" id="GO:0008270">
    <property type="term" value="F:zinc ion binding"/>
    <property type="evidence" value="ECO:0007669"/>
    <property type="project" value="UniProtKB-KW"/>
</dbReference>
<keyword evidence="15" id="KW-1185">Reference proteome</keyword>
<dbReference type="InterPro" id="IPR005819">
    <property type="entry name" value="H1/H5"/>
</dbReference>
<evidence type="ECO:0000256" key="1">
    <source>
        <dbReference type="ARBA" id="ARBA00022723"/>
    </source>
</evidence>
<dbReference type="Pfam" id="PF00320">
    <property type="entry name" value="GATA"/>
    <property type="match status" value="1"/>
</dbReference>
<evidence type="ECO:0000256" key="5">
    <source>
        <dbReference type="ARBA" id="ARBA00023125"/>
    </source>
</evidence>
<name>A0A8T2ZIZ2_POPDE</name>
<dbReference type="Proteomes" id="UP000807159">
    <property type="component" value="Chromosome 2"/>
</dbReference>
<keyword evidence="6" id="KW-0804">Transcription</keyword>
<comment type="similarity">
    <text evidence="10">Belongs to the histone H1/H5 family.</text>
</comment>
<feature type="domain" description="GATA-type" evidence="12">
    <location>
        <begin position="24"/>
        <end position="60"/>
    </location>
</feature>
<dbReference type="CDD" id="cd00202">
    <property type="entry name" value="ZnF_GATA"/>
    <property type="match status" value="1"/>
</dbReference>
<comment type="subcellular location">
    <subcellularLocation>
        <location evidence="10">Nucleus</location>
    </subcellularLocation>
</comment>
<comment type="similarity">
    <text evidence="7">Belongs to the type IV zinc-finger family. Class B subfamily.</text>
</comment>
<dbReference type="GO" id="GO:0043565">
    <property type="term" value="F:sequence-specific DNA binding"/>
    <property type="evidence" value="ECO:0007669"/>
    <property type="project" value="InterPro"/>
</dbReference>
<dbReference type="GO" id="GO:0030527">
    <property type="term" value="F:structural constituent of chromatin"/>
    <property type="evidence" value="ECO:0007669"/>
    <property type="project" value="InterPro"/>
</dbReference>
<evidence type="ECO:0000313" key="15">
    <source>
        <dbReference type="Proteomes" id="UP000807159"/>
    </source>
</evidence>
<gene>
    <name evidence="14" type="ORF">H0E87_005285</name>
</gene>
<dbReference type="PRINTS" id="PR00624">
    <property type="entry name" value="HISTONEH5"/>
</dbReference>
<dbReference type="PROSITE" id="PS00344">
    <property type="entry name" value="GATA_ZN_FINGER_1"/>
    <property type="match status" value="1"/>
</dbReference>
<evidence type="ECO:0000259" key="12">
    <source>
        <dbReference type="PROSITE" id="PS50114"/>
    </source>
</evidence>
<dbReference type="InterPro" id="IPR013088">
    <property type="entry name" value="Znf_NHR/GATA"/>
</dbReference>
<evidence type="ECO:0000256" key="6">
    <source>
        <dbReference type="ARBA" id="ARBA00023163"/>
    </source>
</evidence>
<dbReference type="GO" id="GO:0000786">
    <property type="term" value="C:nucleosome"/>
    <property type="evidence" value="ECO:0007669"/>
    <property type="project" value="InterPro"/>
</dbReference>
<keyword evidence="2 9" id="KW-0863">Zinc-finger</keyword>
<keyword evidence="4" id="KW-0805">Transcription regulation</keyword>
<evidence type="ECO:0000313" key="14">
    <source>
        <dbReference type="EMBL" id="KAH8517279.1"/>
    </source>
</evidence>
<dbReference type="GO" id="GO:0006334">
    <property type="term" value="P:nucleosome assembly"/>
    <property type="evidence" value="ECO:0007669"/>
    <property type="project" value="InterPro"/>
</dbReference>
<reference evidence="14" key="1">
    <citation type="journal article" date="2021" name="J. Hered.">
        <title>Genome Assembly of Salicaceae Populus deltoides (Eastern Cottonwood) I-69 Based on Nanopore Sequencing and Hi-C Technologies.</title>
        <authorList>
            <person name="Bai S."/>
            <person name="Wu H."/>
            <person name="Zhang J."/>
            <person name="Pan Z."/>
            <person name="Zhao W."/>
            <person name="Li Z."/>
            <person name="Tong C."/>
        </authorList>
    </citation>
    <scope>NUCLEOTIDE SEQUENCE</scope>
    <source>
        <tissue evidence="14">Leaf</tissue>
    </source>
</reference>
<dbReference type="PANTHER" id="PTHR47172:SF6">
    <property type="entry name" value="GATA-TYPE DOMAIN-CONTAINING PROTEIN"/>
    <property type="match status" value="1"/>
</dbReference>
<evidence type="ECO:0000256" key="10">
    <source>
        <dbReference type="RuleBase" id="RU003894"/>
    </source>
</evidence>
<comment type="function">
    <text evidence="8">Transcriptional regulator that specifically binds 5'-GATA-3' or 5'-GAT-3' motifs within gene promoters.</text>
</comment>
<feature type="compositionally biased region" description="Polar residues" evidence="11">
    <location>
        <begin position="362"/>
        <end position="384"/>
    </location>
</feature>
<dbReference type="Gene3D" id="1.10.10.10">
    <property type="entry name" value="Winged helix-like DNA-binding domain superfamily/Winged helix DNA-binding domain"/>
    <property type="match status" value="1"/>
</dbReference>
<dbReference type="InterPro" id="IPR000679">
    <property type="entry name" value="Znf_GATA"/>
</dbReference>
<dbReference type="SUPFAM" id="SSF46785">
    <property type="entry name" value="Winged helix' DNA-binding domain"/>
    <property type="match status" value="1"/>
</dbReference>
<evidence type="ECO:0000256" key="7">
    <source>
        <dbReference type="ARBA" id="ARBA00024019"/>
    </source>
</evidence>
<dbReference type="PANTHER" id="PTHR47172">
    <property type="entry name" value="OS01G0976800 PROTEIN"/>
    <property type="match status" value="1"/>
</dbReference>
<evidence type="ECO:0000259" key="13">
    <source>
        <dbReference type="PROSITE" id="PS51504"/>
    </source>
</evidence>
<protein>
    <recommendedName>
        <fullName evidence="16">H15 domain-containing protein</fullName>
    </recommendedName>
</protein>
<organism evidence="14 15">
    <name type="scientific">Populus deltoides</name>
    <name type="common">Eastern poplar</name>
    <name type="synonym">Eastern cottonwood</name>
    <dbReference type="NCBI Taxonomy" id="3696"/>
    <lineage>
        <taxon>Eukaryota</taxon>
        <taxon>Viridiplantae</taxon>
        <taxon>Streptophyta</taxon>
        <taxon>Embryophyta</taxon>
        <taxon>Tracheophyta</taxon>
        <taxon>Spermatophyta</taxon>
        <taxon>Magnoliopsida</taxon>
        <taxon>eudicotyledons</taxon>
        <taxon>Gunneridae</taxon>
        <taxon>Pentapetalae</taxon>
        <taxon>rosids</taxon>
        <taxon>fabids</taxon>
        <taxon>Malpighiales</taxon>
        <taxon>Salicaceae</taxon>
        <taxon>Saliceae</taxon>
        <taxon>Populus</taxon>
    </lineage>
</organism>
<dbReference type="SUPFAM" id="SSF57716">
    <property type="entry name" value="Glucocorticoid receptor-like (DNA-binding domain)"/>
    <property type="match status" value="1"/>
</dbReference>
<dbReference type="InterPro" id="IPR036388">
    <property type="entry name" value="WH-like_DNA-bd_sf"/>
</dbReference>
<dbReference type="PROSITE" id="PS50114">
    <property type="entry name" value="GATA_ZN_FINGER_2"/>
    <property type="match status" value="1"/>
</dbReference>
<evidence type="ECO:0000256" key="11">
    <source>
        <dbReference type="SAM" id="MobiDB-lite"/>
    </source>
</evidence>
<feature type="domain" description="H15" evidence="13">
    <location>
        <begin position="210"/>
        <end position="281"/>
    </location>
</feature>
<dbReference type="SMART" id="SM00401">
    <property type="entry name" value="ZnF_GATA"/>
    <property type="match status" value="1"/>
</dbReference>
<keyword evidence="5 10" id="KW-0238">DNA-binding</keyword>
<dbReference type="GO" id="GO:0006355">
    <property type="term" value="P:regulation of DNA-templated transcription"/>
    <property type="evidence" value="ECO:0007669"/>
    <property type="project" value="InterPro"/>
</dbReference>
<keyword evidence="10" id="KW-0539">Nucleus</keyword>
<dbReference type="InterPro" id="IPR005818">
    <property type="entry name" value="Histone_H1/H5_H15"/>
</dbReference>
<dbReference type="EMBL" id="JACEGQ020000002">
    <property type="protein sequence ID" value="KAH8517279.1"/>
    <property type="molecule type" value="Genomic_DNA"/>
</dbReference>
<dbReference type="SMART" id="SM00526">
    <property type="entry name" value="H15"/>
    <property type="match status" value="1"/>
</dbReference>
<keyword evidence="1" id="KW-0479">Metal-binding</keyword>
<dbReference type="AlphaFoldDB" id="A0A8T2ZIZ2"/>
<evidence type="ECO:0000256" key="3">
    <source>
        <dbReference type="ARBA" id="ARBA00022833"/>
    </source>
</evidence>
<keyword evidence="3" id="KW-0862">Zinc</keyword>
<feature type="region of interest" description="Disordered" evidence="11">
    <location>
        <begin position="335"/>
        <end position="384"/>
    </location>
</feature>
<evidence type="ECO:0000256" key="8">
    <source>
        <dbReference type="ARBA" id="ARBA00037539"/>
    </source>
</evidence>
<evidence type="ECO:0000256" key="9">
    <source>
        <dbReference type="PROSITE-ProRule" id="PRU00094"/>
    </source>
</evidence>
<dbReference type="PROSITE" id="PS51504">
    <property type="entry name" value="H15"/>
    <property type="match status" value="1"/>
</dbReference>
<evidence type="ECO:0000256" key="2">
    <source>
        <dbReference type="ARBA" id="ARBA00022771"/>
    </source>
</evidence>
<evidence type="ECO:0008006" key="16">
    <source>
        <dbReference type="Google" id="ProtNLM"/>
    </source>
</evidence>
<dbReference type="CDD" id="cd00073">
    <property type="entry name" value="H15"/>
    <property type="match status" value="1"/>
</dbReference>
<comment type="caution">
    <text evidence="14">The sequence shown here is derived from an EMBL/GenBank/DDBJ whole genome shotgun (WGS) entry which is preliminary data.</text>
</comment>
<feature type="region of interest" description="Disordered" evidence="11">
    <location>
        <begin position="1"/>
        <end position="21"/>
    </location>
</feature>
<proteinExistence type="inferred from homology"/>